<name>A0A1N6DUZ5_9BACT</name>
<gene>
    <name evidence="2" type="ORF">SAMN04488055_1101</name>
</gene>
<dbReference type="InterPro" id="IPR048551">
    <property type="entry name" value="DACNV"/>
</dbReference>
<sequence length="382" mass="42013">MELTHESTYQAATKVCGTVAAHFDKHLACAAKNGEEELATAPSEKAIEIIIDVAFWASLRKEEGYVTRISLAFLQPEQAGKPLLFERRIPLTAKALTKLAPGVERPGVHVGIWHDEDGLYIWGTTIKLPNYCFVLDVSEPGLLVIKHRRLSGLGKFTNVAMLKGDQVRVVNEDIGQQPDSPEILTNLLGLNASVVWNEPVNVLIQMAVSMRAHKRGGILLVVPSAHDNWRESIIHPLQYPVSPSFSGVADLIRKDGNIVSEIYWQNALRREVENVTGLTAVDGATVINDEHELIAFGAKITRANRSTPVELIRMSEPVMGGNTMILHPSAIGGTRHLSAAQFIHDQRDALALVASQDGNFTVFSWSPEVEMVQAHRIDILLL</sequence>
<dbReference type="EMBL" id="FSRA01000001">
    <property type="protein sequence ID" value="SIN74618.1"/>
    <property type="molecule type" value="Genomic_DNA"/>
</dbReference>
<dbReference type="AlphaFoldDB" id="A0A1N6DUZ5"/>
<accession>A0A1N6DUZ5</accession>
<evidence type="ECO:0000313" key="2">
    <source>
        <dbReference type="EMBL" id="SIN74618.1"/>
    </source>
</evidence>
<dbReference type="Proteomes" id="UP000185003">
    <property type="component" value="Unassembled WGS sequence"/>
</dbReference>
<organism evidence="2 3">
    <name type="scientific">Chitinophaga niabensis</name>
    <dbReference type="NCBI Taxonomy" id="536979"/>
    <lineage>
        <taxon>Bacteria</taxon>
        <taxon>Pseudomonadati</taxon>
        <taxon>Bacteroidota</taxon>
        <taxon>Chitinophagia</taxon>
        <taxon>Chitinophagales</taxon>
        <taxon>Chitinophagaceae</taxon>
        <taxon>Chitinophaga</taxon>
    </lineage>
</organism>
<reference evidence="2 3" key="1">
    <citation type="submission" date="2016-11" db="EMBL/GenBank/DDBJ databases">
        <authorList>
            <person name="Jaros S."/>
            <person name="Januszkiewicz K."/>
            <person name="Wedrychowicz H."/>
        </authorList>
    </citation>
    <scope>NUCLEOTIDE SEQUENCE [LARGE SCALE GENOMIC DNA]</scope>
    <source>
        <strain evidence="2 3">DSM 24787</strain>
    </source>
</reference>
<evidence type="ECO:0000259" key="1">
    <source>
        <dbReference type="Pfam" id="PF21751"/>
    </source>
</evidence>
<evidence type="ECO:0000313" key="3">
    <source>
        <dbReference type="Proteomes" id="UP000185003"/>
    </source>
</evidence>
<dbReference type="RefSeq" id="WP_200798220.1">
    <property type="nucleotide sequence ID" value="NZ_FSRA01000001.1"/>
</dbReference>
<protein>
    <recommendedName>
        <fullName evidence="1">Probable sensor domain-containing protein</fullName>
    </recommendedName>
</protein>
<proteinExistence type="predicted"/>
<dbReference type="STRING" id="536979.SAMN04488055_1101"/>
<dbReference type="Pfam" id="PF21751">
    <property type="entry name" value="DACNV"/>
    <property type="match status" value="1"/>
</dbReference>
<keyword evidence="3" id="KW-1185">Reference proteome</keyword>
<feature type="domain" description="Probable sensor" evidence="1">
    <location>
        <begin position="37"/>
        <end position="125"/>
    </location>
</feature>